<evidence type="ECO:0000256" key="7">
    <source>
        <dbReference type="ARBA" id="ARBA00030248"/>
    </source>
</evidence>
<evidence type="ECO:0000256" key="4">
    <source>
        <dbReference type="ARBA" id="ARBA00022695"/>
    </source>
</evidence>
<name>A0A8S5L0U6_9VIRU</name>
<evidence type="ECO:0000259" key="10">
    <source>
        <dbReference type="PROSITE" id="PS50522"/>
    </source>
</evidence>
<evidence type="ECO:0000256" key="8">
    <source>
        <dbReference type="ARBA" id="ARBA00048744"/>
    </source>
</evidence>
<comment type="cofactor">
    <cofactor evidence="9">
        <name>Mg(2+)</name>
        <dbReference type="ChEBI" id="CHEBI:18420"/>
    </cofactor>
    <text evidence="9">Binds 2 Mg(2+) per subunit.</text>
</comment>
<keyword evidence="4" id="KW-0548">Nucleotidyltransferase</keyword>
<feature type="domain" description="RdRp catalytic" evidence="10">
    <location>
        <begin position="226"/>
        <end position="364"/>
    </location>
</feature>
<keyword evidence="12" id="KW-1185">Reference proteome</keyword>
<evidence type="ECO:0000313" key="11">
    <source>
        <dbReference type="EMBL" id="DAD51257.1"/>
    </source>
</evidence>
<keyword evidence="5" id="KW-0547">Nucleotide-binding</keyword>
<organism evidence="11 12">
    <name type="scientific">ssRNA phage SRR7976357_3</name>
    <dbReference type="NCBI Taxonomy" id="2786743"/>
    <lineage>
        <taxon>Viruses</taxon>
        <taxon>Riboviria</taxon>
        <taxon>Orthornavirae</taxon>
        <taxon>Lenarviricota</taxon>
        <taxon>Leviviricetes</taxon>
        <taxon>Norzivirales</taxon>
        <taxon>Atkinsviridae</taxon>
        <taxon>Ichonovirus</taxon>
        <taxon>Ichonovirus limivicinum</taxon>
    </lineage>
</organism>
<dbReference type="GO" id="GO:0046872">
    <property type="term" value="F:metal ion binding"/>
    <property type="evidence" value="ECO:0007669"/>
    <property type="project" value="UniProtKB-KW"/>
</dbReference>
<evidence type="ECO:0000256" key="6">
    <source>
        <dbReference type="ARBA" id="ARBA00022953"/>
    </source>
</evidence>
<keyword evidence="9" id="KW-0479">Metal-binding</keyword>
<dbReference type="GO" id="GO:0000166">
    <property type="term" value="F:nucleotide binding"/>
    <property type="evidence" value="ECO:0007669"/>
    <property type="project" value="UniProtKB-KW"/>
</dbReference>
<dbReference type="KEGG" id="vg:80396989"/>
<feature type="binding site" evidence="9">
    <location>
        <position position="241"/>
    </location>
    <ligand>
        <name>Mg(2+)</name>
        <dbReference type="ChEBI" id="CHEBI:18420"/>
        <label>2</label>
    </ligand>
</feature>
<dbReference type="PROSITE" id="PS50522">
    <property type="entry name" value="RDRP_PHAGE"/>
    <property type="match status" value="1"/>
</dbReference>
<keyword evidence="2 11" id="KW-0696">RNA-directed RNA polymerase</keyword>
<accession>A0A8S5L0U6</accession>
<reference evidence="11" key="1">
    <citation type="submission" date="2020-09" db="EMBL/GenBank/DDBJ databases">
        <title>Leviviricetes taxonomy.</title>
        <authorList>
            <person name="Stockdale S.R."/>
            <person name="Callanan J."/>
            <person name="Adriaenssens E.M."/>
            <person name="Kuhn J.H."/>
            <person name="Rumnieks J."/>
            <person name="Shkoporov A."/>
            <person name="Draper L.A."/>
            <person name="Ross P."/>
            <person name="Hill C."/>
        </authorList>
    </citation>
    <scope>NUCLEOTIDE SEQUENCE</scope>
</reference>
<dbReference type="RefSeq" id="YP_010768797.1">
    <property type="nucleotide sequence ID" value="NC_073792.1"/>
</dbReference>
<feature type="binding site" evidence="9">
    <location>
        <position position="333"/>
    </location>
    <ligand>
        <name>Mg(2+)</name>
        <dbReference type="ChEBI" id="CHEBI:18420"/>
        <label>2</label>
    </ligand>
</feature>
<dbReference type="GO" id="GO:0039694">
    <property type="term" value="P:viral RNA genome replication"/>
    <property type="evidence" value="ECO:0007669"/>
    <property type="project" value="InterPro"/>
</dbReference>
<evidence type="ECO:0000256" key="5">
    <source>
        <dbReference type="ARBA" id="ARBA00022741"/>
    </source>
</evidence>
<dbReference type="GO" id="GO:0003968">
    <property type="term" value="F:RNA-directed RNA polymerase activity"/>
    <property type="evidence" value="ECO:0007669"/>
    <property type="project" value="UniProtKB-KW"/>
</dbReference>
<dbReference type="EMBL" id="BK013768">
    <property type="protein sequence ID" value="DAD51257.1"/>
    <property type="molecule type" value="Genomic_RNA"/>
</dbReference>
<dbReference type="InterPro" id="IPR005093">
    <property type="entry name" value="RNArep_beta"/>
</dbReference>
<sequence>MSTKDKWLVRLFSTIQADLQTVARGTPRGEACHRFVTRMKKRARLGNDKTLATEAKKAFAGTNEKVAVKIELTHEEILYASDYLRHLLWSRTTSVRSVPQSSITDDDIFEYWRFGPGASFETTGTHAAEKLLADQWTCTSAAEPYVIRLLMAHPYLNAYHGGKSRCTKVVRGSKLGTVPKNDETDRTICTEPLGNMALQLAVGHVLEDVLLRAGFGIDTQSRKNEVLAWVGSISNELATLDLSRASDMISPFLVRALWPEDIFDLFVTIRSPEILMDNGWTQANMISTMGNGFTFPMMTLTLLSLVYANRAINHGGHTNNWLDPEITGVFGDDIIVPSQEFETLCDILARAGLVVNHDKSFSDGPFRESCGGDYWNGENITPPYIKSCSSPSDIYVTINKVVQWCVLHNVYMPRTMCLFQEMLVEMSLVHVVPEWLGPEQGLQSRDCPRQYVYLRVKPYMKTLRNEHFLMTLACGGYVTPFIRKKRGCKASVEDKGIQVIQYTPRVNVAKFESRKGRLPSGYLHGWDPLLLGDSASLAVADLISQLLP</sequence>
<protein>
    <recommendedName>
        <fullName evidence="1">RNA-directed RNA polymerase</fullName>
        <ecNumber evidence="1">2.7.7.48</ecNumber>
    </recommendedName>
    <alternativeName>
        <fullName evidence="7">RNA replicase beta chain</fullName>
    </alternativeName>
</protein>
<keyword evidence="9" id="KW-0460">Magnesium</keyword>
<dbReference type="InterPro" id="IPR007096">
    <property type="entry name" value="RNA-dir_Rpol_cat_phage"/>
</dbReference>
<evidence type="ECO:0000256" key="2">
    <source>
        <dbReference type="ARBA" id="ARBA00022484"/>
    </source>
</evidence>
<feature type="binding site" evidence="9">
    <location>
        <position position="332"/>
    </location>
    <ligand>
        <name>Mg(2+)</name>
        <dbReference type="ChEBI" id="CHEBI:18420"/>
        <label>2</label>
    </ligand>
</feature>
<dbReference type="Pfam" id="PF03431">
    <property type="entry name" value="RNA_replicase_B"/>
    <property type="match status" value="1"/>
</dbReference>
<dbReference type="EC" id="2.7.7.48" evidence="1"/>
<evidence type="ECO:0000256" key="9">
    <source>
        <dbReference type="PIRSR" id="PIRSR605093-1"/>
    </source>
</evidence>
<dbReference type="Proteomes" id="UP000681991">
    <property type="component" value="Segment"/>
</dbReference>
<gene>
    <name evidence="11" type="primary">SRR7976357_3_4</name>
</gene>
<keyword evidence="3" id="KW-0808">Transferase</keyword>
<keyword evidence="6" id="KW-0693">Viral RNA replication</keyword>
<comment type="catalytic activity">
    <reaction evidence="8">
        <text>RNA(n) + a ribonucleoside 5'-triphosphate = RNA(n+1) + diphosphate</text>
        <dbReference type="Rhea" id="RHEA:21248"/>
        <dbReference type="Rhea" id="RHEA-COMP:14527"/>
        <dbReference type="Rhea" id="RHEA-COMP:17342"/>
        <dbReference type="ChEBI" id="CHEBI:33019"/>
        <dbReference type="ChEBI" id="CHEBI:61557"/>
        <dbReference type="ChEBI" id="CHEBI:140395"/>
        <dbReference type="EC" id="2.7.7.48"/>
    </reaction>
</comment>
<evidence type="ECO:0000313" key="12">
    <source>
        <dbReference type="Proteomes" id="UP000681991"/>
    </source>
</evidence>
<evidence type="ECO:0000256" key="3">
    <source>
        <dbReference type="ARBA" id="ARBA00022679"/>
    </source>
</evidence>
<evidence type="ECO:0000256" key="1">
    <source>
        <dbReference type="ARBA" id="ARBA00012494"/>
    </source>
</evidence>
<dbReference type="GeneID" id="80396989"/>
<proteinExistence type="predicted"/>